<name>A0A8S9GGV5_BRACR</name>
<organism evidence="1 2">
    <name type="scientific">Brassica cretica</name>
    <name type="common">Mustard</name>
    <dbReference type="NCBI Taxonomy" id="69181"/>
    <lineage>
        <taxon>Eukaryota</taxon>
        <taxon>Viridiplantae</taxon>
        <taxon>Streptophyta</taxon>
        <taxon>Embryophyta</taxon>
        <taxon>Tracheophyta</taxon>
        <taxon>Spermatophyta</taxon>
        <taxon>Magnoliopsida</taxon>
        <taxon>eudicotyledons</taxon>
        <taxon>Gunneridae</taxon>
        <taxon>Pentapetalae</taxon>
        <taxon>rosids</taxon>
        <taxon>malvids</taxon>
        <taxon>Brassicales</taxon>
        <taxon>Brassicaceae</taxon>
        <taxon>Brassiceae</taxon>
        <taxon>Brassica</taxon>
    </lineage>
</organism>
<dbReference type="EMBL" id="QGKW02002005">
    <property type="protein sequence ID" value="KAF2543496.1"/>
    <property type="molecule type" value="Genomic_DNA"/>
</dbReference>
<dbReference type="AlphaFoldDB" id="A0A8S9GGV5"/>
<reference evidence="1" key="1">
    <citation type="submission" date="2019-12" db="EMBL/GenBank/DDBJ databases">
        <title>Genome sequencing and annotation of Brassica cretica.</title>
        <authorList>
            <person name="Studholme D.J."/>
            <person name="Sarris P.F."/>
        </authorList>
    </citation>
    <scope>NUCLEOTIDE SEQUENCE</scope>
    <source>
        <strain evidence="1">PFS-001/15</strain>
        <tissue evidence="1">Leaf</tissue>
    </source>
</reference>
<dbReference type="Proteomes" id="UP000712281">
    <property type="component" value="Unassembled WGS sequence"/>
</dbReference>
<proteinExistence type="predicted"/>
<sequence>MVALSVLRTTERLPVAACQSWGVGFVAIGENAFVSAKLSREMAVHFSSFLVGLEPSLHRWESGGVAASRTCVVADLQKRQRAVQDFGVIVTGVHRSREQTPFCLLSLALNLSSVSPTIPNGGEGKCLAVEEEENKTTFPVFEDAVLIPLLGHSMGFIQSSKNSELFLLPKN</sequence>
<comment type="caution">
    <text evidence="1">The sequence shown here is derived from an EMBL/GenBank/DDBJ whole genome shotgun (WGS) entry which is preliminary data.</text>
</comment>
<evidence type="ECO:0000313" key="2">
    <source>
        <dbReference type="Proteomes" id="UP000712281"/>
    </source>
</evidence>
<gene>
    <name evidence="1" type="ORF">F2Q68_00030521</name>
</gene>
<accession>A0A8S9GGV5</accession>
<protein>
    <submittedName>
        <fullName evidence="1">Uncharacterized protein</fullName>
    </submittedName>
</protein>
<evidence type="ECO:0000313" key="1">
    <source>
        <dbReference type="EMBL" id="KAF2543496.1"/>
    </source>
</evidence>